<dbReference type="InterPro" id="IPR036299">
    <property type="entry name" value="Polyketide_synth_docking_sf"/>
</dbReference>
<dbReference type="PROSITE" id="PS52004">
    <property type="entry name" value="KS3_2"/>
    <property type="match status" value="1"/>
</dbReference>
<dbReference type="InterPro" id="IPR050091">
    <property type="entry name" value="PKS_NRPS_Biosynth_Enz"/>
</dbReference>
<keyword evidence="6" id="KW-0511">Multifunctional enzyme</keyword>
<dbReference type="SUPFAM" id="SSF53901">
    <property type="entry name" value="Thiolase-like"/>
    <property type="match status" value="1"/>
</dbReference>
<feature type="domain" description="Carrier" evidence="9">
    <location>
        <begin position="1496"/>
        <end position="1571"/>
    </location>
</feature>
<gene>
    <name evidence="11" type="ORF">RM590_12660</name>
</gene>
<dbReference type="InterPro" id="IPR014031">
    <property type="entry name" value="Ketoacyl_synth_C"/>
</dbReference>
<dbReference type="CDD" id="cd08952">
    <property type="entry name" value="KR_1_SDR_x"/>
    <property type="match status" value="1"/>
</dbReference>
<dbReference type="PANTHER" id="PTHR43775">
    <property type="entry name" value="FATTY ACID SYNTHASE"/>
    <property type="match status" value="1"/>
</dbReference>
<dbReference type="InterPro" id="IPR036736">
    <property type="entry name" value="ACP-like_sf"/>
</dbReference>
<comment type="caution">
    <text evidence="11">The sequence shown here is derived from an EMBL/GenBank/DDBJ whole genome shotgun (WGS) entry which is preliminary data.</text>
</comment>
<proteinExistence type="predicted"/>
<dbReference type="InterPro" id="IPR014030">
    <property type="entry name" value="Ketoacyl_synth_N"/>
</dbReference>
<dbReference type="Pfam" id="PF18369">
    <property type="entry name" value="PKS_DE"/>
    <property type="match status" value="1"/>
</dbReference>
<dbReference type="NCBIfam" id="NF045894">
    <property type="entry name" value="PKS_plus_SDR"/>
    <property type="match status" value="1"/>
</dbReference>
<dbReference type="PROSITE" id="PS00012">
    <property type="entry name" value="PHOSPHOPANTETHEINE"/>
    <property type="match status" value="1"/>
</dbReference>
<dbReference type="InterPro" id="IPR032821">
    <property type="entry name" value="PKS_assoc"/>
</dbReference>
<dbReference type="EMBL" id="JAVREL010000006">
    <property type="protein sequence ID" value="MDT0343458.1"/>
    <property type="molecule type" value="Genomic_DNA"/>
</dbReference>
<feature type="domain" description="Ketosynthase family 3 (KS3)" evidence="10">
    <location>
        <begin position="34"/>
        <end position="458"/>
    </location>
</feature>
<evidence type="ECO:0000256" key="4">
    <source>
        <dbReference type="ARBA" id="ARBA00022679"/>
    </source>
</evidence>
<evidence type="ECO:0000313" key="12">
    <source>
        <dbReference type="Proteomes" id="UP001183246"/>
    </source>
</evidence>
<dbReference type="SUPFAM" id="SSF55048">
    <property type="entry name" value="Probable ACP-binding domain of malonyl-CoA ACP transacylase"/>
    <property type="match status" value="1"/>
</dbReference>
<dbReference type="InterPro" id="IPR036291">
    <property type="entry name" value="NAD(P)-bd_dom_sf"/>
</dbReference>
<evidence type="ECO:0000259" key="10">
    <source>
        <dbReference type="PROSITE" id="PS52004"/>
    </source>
</evidence>
<dbReference type="Pfam" id="PF08990">
    <property type="entry name" value="Docking"/>
    <property type="match status" value="1"/>
</dbReference>
<dbReference type="SMART" id="SM00823">
    <property type="entry name" value="PKS_PP"/>
    <property type="match status" value="1"/>
</dbReference>
<dbReference type="CDD" id="cd00833">
    <property type="entry name" value="PKS"/>
    <property type="match status" value="1"/>
</dbReference>
<dbReference type="Pfam" id="PF02801">
    <property type="entry name" value="Ketoacyl-synt_C"/>
    <property type="match status" value="1"/>
</dbReference>
<keyword evidence="2" id="KW-0596">Phosphopantetheine</keyword>
<dbReference type="Pfam" id="PF00698">
    <property type="entry name" value="Acyl_transf_1"/>
    <property type="match status" value="1"/>
</dbReference>
<dbReference type="InterPro" id="IPR041618">
    <property type="entry name" value="PKS_DE"/>
</dbReference>
<dbReference type="Gene3D" id="3.40.50.720">
    <property type="entry name" value="NAD(P)-binding Rossmann-like Domain"/>
    <property type="match status" value="1"/>
</dbReference>
<evidence type="ECO:0000313" key="11">
    <source>
        <dbReference type="EMBL" id="MDT0343458.1"/>
    </source>
</evidence>
<keyword evidence="12" id="KW-1185">Reference proteome</keyword>
<evidence type="ECO:0000256" key="7">
    <source>
        <dbReference type="ARBA" id="ARBA00023315"/>
    </source>
</evidence>
<dbReference type="InterPro" id="IPR001227">
    <property type="entry name" value="Ac_transferase_dom_sf"/>
</dbReference>
<evidence type="ECO:0000256" key="8">
    <source>
        <dbReference type="SAM" id="Coils"/>
    </source>
</evidence>
<comment type="cofactor">
    <cofactor evidence="1">
        <name>pantetheine 4'-phosphate</name>
        <dbReference type="ChEBI" id="CHEBI:47942"/>
    </cofactor>
</comment>
<dbReference type="Gene3D" id="3.40.366.10">
    <property type="entry name" value="Malonyl-Coenzyme A Acyl Carrier Protein, domain 2"/>
    <property type="match status" value="1"/>
</dbReference>
<dbReference type="InterPro" id="IPR009081">
    <property type="entry name" value="PP-bd_ACP"/>
</dbReference>
<dbReference type="PROSITE" id="PS50075">
    <property type="entry name" value="CARRIER"/>
    <property type="match status" value="1"/>
</dbReference>
<dbReference type="InterPro" id="IPR016039">
    <property type="entry name" value="Thiolase-like"/>
</dbReference>
<dbReference type="InterPro" id="IPR018201">
    <property type="entry name" value="Ketoacyl_synth_AS"/>
</dbReference>
<dbReference type="SUPFAM" id="SSF101173">
    <property type="entry name" value="Docking domain B of the erythromycin polyketide synthase (DEBS)"/>
    <property type="match status" value="1"/>
</dbReference>
<dbReference type="SUPFAM" id="SSF47336">
    <property type="entry name" value="ACP-like"/>
    <property type="match status" value="1"/>
</dbReference>
<dbReference type="InterPro" id="IPR015083">
    <property type="entry name" value="NorB/c/GfsB-D-like_docking"/>
</dbReference>
<sequence length="1652" mass="175046">MANNEEKLREYLKRVTAELSQTRQRLHETEAAAHEPIAITGMACRYPGDAGSPEELWRVLADGTDAVSPFPASRGWDTANLYDPDPDAQGKSYVREAGFIRSADEFDPELFGISPREAQAMDPQQRQLLETSWELFERSGIDPHSMKGTRTGVFVGAVYSDYVTRLNRTPEGLEGYIGTGSMASVISGRVAYTFGLEGPAVTVDTACSSSLVALHLAMQSLRKGECVRALAGGVSVMASPAAFIDFSRQRGLAADARCKSFAAAADGTNWSEGVGLLLLERLSDARRAGRRVLAVVRGSAINQDGASNGLAAPSDLAQERVIRAALADAGVATVDAVEAHGTGTTLGDPIEAQALLATYGKDRDRDRPVWLGSIKSNFGHAGPAAGVAGVIKMVLAMRHGVLPKTLHVDRPSPHIDWSSGAVELLTEARPWPREDQPRRAGVSSFGVSGTNAHVILEEAPEEPAPIAEDTENAALAVRPWLISGRTEPVLRAQARALADFTEREDAAAPADIAHSLVATRAELEWRGAVLATGHDAYRAGLRSIADGDPGPDAVSGAAIRGAHRPVFVFPGQGSQWAGMAVELLDASPVFAKALDDCATALAPHVDWSLVDVLRGADGAPPLDRVDVVQPALWAVMVSLAALWRSHGVEPAAVIGHSQGEIAAACVAGALSIEDAARVSALRAKALLALSGKGGMVSVADTAGAVMDRIAPFGDRLSLASVNGPRSTVVSGDPEALDELLAACAADGVRARRIAVDYASHSPQVETIREDIVRALDGIRPRSCEVPFHSTVTADQFDTEGLDAEYWYTNLRTTVQFESALAGLLERGPAVFIEVSAHPVLTVGIQETLDDTGDEAAVTGTLRRDNGGPARFTRALAEAWVRGVAVDWAPALAPGARTVELPTYAFQHRRYWLDAEPEPAPGTGPAAEDDIDVRFWQAVHGQDLTALSATLELDDDAQRASLGAVLPALSSWRRRHHERATLENWRYRVIWSLTDTALQITGAAPVHLTGSWLVVAPDGLDDDPADAIAAALVRHGATARLIRVPAADAGRAGLADQLRPHLPVTGVLSLLSLDERPLAGRETVPVGLAGNVALLQALSDLGADARLWCVTDGGVSVSATDRIVSPTQALTWGLGLVAAMEHPRLWGGLIDLPETFDDSVGMRLAGALAEDATEDQVAVRSYGVLARRMVRAPLGDTPPAREWRPRGTTLITGGTGGLGGQVARWLARNGAEHLLLTSRRGPDAPGAAELRAELTALGAEVTIAVCDVGDRDALAELLATVPERFPLDAVVHTAVALDDCVIDTLTPDRMHHTLRVKARGADHLHELTRDKNLSAFVLFSSGSGIFGYPGLSNYVPGNAYLDALAERLRREGRPATSVAWGTWAGPGLAEDGGGERGRKQGIFEMAPELAVEGMRQAVEHDEAAPVIADLRWDLLGPGLSRDRTIPLIGDIPEARAALAAPGPARTETAAAQEDAPALREQLLGLGDREQHRVLLDLVTTQVGVVLAHGVTDSDARPVVEPTRPFKDLGFDSLSSVELRNRIGAATGLELPTTLAFDHPTPAALADHLHGRLRPDPADVAEPVLGVIKQLEAALDGLPAAELREDITPRLETLLRKWRAGASGETPADSGATDLTAVSNDEMFELIDRELGTH</sequence>
<dbReference type="Pfam" id="PF00550">
    <property type="entry name" value="PP-binding"/>
    <property type="match status" value="1"/>
</dbReference>
<keyword evidence="4" id="KW-0808">Transferase</keyword>
<dbReference type="Pfam" id="PF00109">
    <property type="entry name" value="ketoacyl-synt"/>
    <property type="match status" value="1"/>
</dbReference>
<dbReference type="Pfam" id="PF08659">
    <property type="entry name" value="KR"/>
    <property type="match status" value="1"/>
</dbReference>
<dbReference type="Proteomes" id="UP001183246">
    <property type="component" value="Unassembled WGS sequence"/>
</dbReference>
<name>A0ABU2MPA1_9ACTN</name>
<dbReference type="InterPro" id="IPR057326">
    <property type="entry name" value="KR_dom"/>
</dbReference>
<feature type="coiled-coil region" evidence="8">
    <location>
        <begin position="5"/>
        <end position="32"/>
    </location>
</feature>
<dbReference type="Gene3D" id="6.10.140.1830">
    <property type="match status" value="1"/>
</dbReference>
<dbReference type="RefSeq" id="WP_311704597.1">
    <property type="nucleotide sequence ID" value="NZ_JAVREL010000006.1"/>
</dbReference>
<keyword evidence="7" id="KW-0012">Acyltransferase</keyword>
<evidence type="ECO:0000256" key="5">
    <source>
        <dbReference type="ARBA" id="ARBA00023194"/>
    </source>
</evidence>
<dbReference type="SMART" id="SM00822">
    <property type="entry name" value="PKS_KR"/>
    <property type="match status" value="1"/>
</dbReference>
<protein>
    <submittedName>
        <fullName evidence="11">SDR family NAD(P)-dependent oxidoreductase</fullName>
    </submittedName>
</protein>
<accession>A0ABU2MPA1</accession>
<dbReference type="PROSITE" id="PS00606">
    <property type="entry name" value="KS3_1"/>
    <property type="match status" value="1"/>
</dbReference>
<dbReference type="SMART" id="SM00825">
    <property type="entry name" value="PKS_KS"/>
    <property type="match status" value="1"/>
</dbReference>
<reference evidence="12" key="1">
    <citation type="submission" date="2023-07" db="EMBL/GenBank/DDBJ databases">
        <title>30 novel species of actinomycetes from the DSMZ collection.</title>
        <authorList>
            <person name="Nouioui I."/>
        </authorList>
    </citation>
    <scope>NUCLEOTIDE SEQUENCE [LARGE SCALE GENOMIC DNA]</scope>
    <source>
        <strain evidence="12">DSM 44938</strain>
    </source>
</reference>
<organism evidence="11 12">
    <name type="scientific">Streptomyces litchfieldiae</name>
    <dbReference type="NCBI Taxonomy" id="3075543"/>
    <lineage>
        <taxon>Bacteria</taxon>
        <taxon>Bacillati</taxon>
        <taxon>Actinomycetota</taxon>
        <taxon>Actinomycetes</taxon>
        <taxon>Kitasatosporales</taxon>
        <taxon>Streptomycetaceae</taxon>
        <taxon>Streptomyces</taxon>
    </lineage>
</organism>
<evidence type="ECO:0000256" key="6">
    <source>
        <dbReference type="ARBA" id="ARBA00023268"/>
    </source>
</evidence>
<evidence type="ECO:0000256" key="1">
    <source>
        <dbReference type="ARBA" id="ARBA00001957"/>
    </source>
</evidence>
<dbReference type="InterPro" id="IPR013968">
    <property type="entry name" value="PKS_KR"/>
</dbReference>
<dbReference type="InterPro" id="IPR006162">
    <property type="entry name" value="Ppantetheine_attach_site"/>
</dbReference>
<dbReference type="Gene3D" id="3.40.47.10">
    <property type="match status" value="1"/>
</dbReference>
<dbReference type="InterPro" id="IPR020841">
    <property type="entry name" value="PKS_Beta-ketoAc_synthase_dom"/>
</dbReference>
<dbReference type="InterPro" id="IPR016035">
    <property type="entry name" value="Acyl_Trfase/lysoPLipase"/>
</dbReference>
<keyword evidence="8" id="KW-0175">Coiled coil</keyword>
<keyword evidence="5" id="KW-0045">Antibiotic biosynthesis</keyword>
<dbReference type="InterPro" id="IPR014043">
    <property type="entry name" value="Acyl_transferase_dom"/>
</dbReference>
<dbReference type="SMART" id="SM00827">
    <property type="entry name" value="PKS_AT"/>
    <property type="match status" value="1"/>
</dbReference>
<keyword evidence="3" id="KW-0597">Phosphoprotein</keyword>
<dbReference type="SUPFAM" id="SSF52151">
    <property type="entry name" value="FabD/lysophospholipase-like"/>
    <property type="match status" value="1"/>
</dbReference>
<evidence type="ECO:0000256" key="2">
    <source>
        <dbReference type="ARBA" id="ARBA00022450"/>
    </source>
</evidence>
<dbReference type="SUPFAM" id="SSF51735">
    <property type="entry name" value="NAD(P)-binding Rossmann-fold domains"/>
    <property type="match status" value="2"/>
</dbReference>
<evidence type="ECO:0000256" key="3">
    <source>
        <dbReference type="ARBA" id="ARBA00022553"/>
    </source>
</evidence>
<dbReference type="InterPro" id="IPR016036">
    <property type="entry name" value="Malonyl_transacylase_ACP-bd"/>
</dbReference>
<dbReference type="Pfam" id="PF16197">
    <property type="entry name" value="KAsynt_C_assoc"/>
    <property type="match status" value="1"/>
</dbReference>
<dbReference type="InterPro" id="IPR020806">
    <property type="entry name" value="PKS_PP-bd"/>
</dbReference>
<dbReference type="Gene3D" id="1.10.1200.10">
    <property type="entry name" value="ACP-like"/>
    <property type="match status" value="1"/>
</dbReference>
<evidence type="ECO:0000259" key="9">
    <source>
        <dbReference type="PROSITE" id="PS50075"/>
    </source>
</evidence>
<dbReference type="Gene3D" id="3.30.70.3290">
    <property type="match status" value="1"/>
</dbReference>
<dbReference type="PANTHER" id="PTHR43775:SF51">
    <property type="entry name" value="INACTIVE PHENOLPHTHIOCEROL SYNTHESIS POLYKETIDE SYNTHASE TYPE I PKS1-RELATED"/>
    <property type="match status" value="1"/>
</dbReference>